<gene>
    <name evidence="3" type="ORF">Slin15195_G066250</name>
</gene>
<keyword evidence="1" id="KW-0812">Transmembrane</keyword>
<dbReference type="AlphaFoldDB" id="A0A9Q9AZ40"/>
<organism evidence="3 4">
    <name type="scientific">Septoria linicola</name>
    <dbReference type="NCBI Taxonomy" id="215465"/>
    <lineage>
        <taxon>Eukaryota</taxon>
        <taxon>Fungi</taxon>
        <taxon>Dikarya</taxon>
        <taxon>Ascomycota</taxon>
        <taxon>Pezizomycotina</taxon>
        <taxon>Dothideomycetes</taxon>
        <taxon>Dothideomycetidae</taxon>
        <taxon>Mycosphaerellales</taxon>
        <taxon>Mycosphaerellaceae</taxon>
        <taxon>Septoria</taxon>
    </lineage>
</organism>
<dbReference type="Pfam" id="PF00561">
    <property type="entry name" value="Abhydrolase_1"/>
    <property type="match status" value="1"/>
</dbReference>
<keyword evidence="3" id="KW-0378">Hydrolase</keyword>
<dbReference type="GO" id="GO:0016787">
    <property type="term" value="F:hydrolase activity"/>
    <property type="evidence" value="ECO:0007669"/>
    <property type="project" value="UniProtKB-KW"/>
</dbReference>
<evidence type="ECO:0000256" key="1">
    <source>
        <dbReference type="SAM" id="Phobius"/>
    </source>
</evidence>
<dbReference type="PANTHER" id="PTHR37471:SF1">
    <property type="entry name" value="AB HYDROLASE-1 DOMAIN-CONTAINING PROTEIN"/>
    <property type="match status" value="1"/>
</dbReference>
<dbReference type="SUPFAM" id="SSF53474">
    <property type="entry name" value="alpha/beta-Hydrolases"/>
    <property type="match status" value="1"/>
</dbReference>
<dbReference type="Gene3D" id="3.40.50.1820">
    <property type="entry name" value="alpha/beta hydrolase"/>
    <property type="match status" value="1"/>
</dbReference>
<protein>
    <submittedName>
        <fullName evidence="3">Alpha/beta hydrolase-1</fullName>
    </submittedName>
</protein>
<dbReference type="Proteomes" id="UP001056384">
    <property type="component" value="Chromosome 5"/>
</dbReference>
<reference evidence="3" key="1">
    <citation type="submission" date="2022-06" db="EMBL/GenBank/DDBJ databases">
        <title>Complete genome sequences of two strains of the flax pathogen Septoria linicola.</title>
        <authorList>
            <person name="Lapalu N."/>
            <person name="Simon A."/>
            <person name="Demenou B."/>
            <person name="Paumier D."/>
            <person name="Guillot M.-P."/>
            <person name="Gout L."/>
            <person name="Valade R."/>
        </authorList>
    </citation>
    <scope>NUCLEOTIDE SEQUENCE</scope>
    <source>
        <strain evidence="3">SE15195</strain>
    </source>
</reference>
<proteinExistence type="predicted"/>
<dbReference type="EMBL" id="CP099422">
    <property type="protein sequence ID" value="USW53306.1"/>
    <property type="molecule type" value="Genomic_DNA"/>
</dbReference>
<sequence length="517" mass="59355">MINSTPADYVFIRICIFGLGAIVPISVICTIYSAVLPWVDTDWALPAIPLPLPLHIYFAVETLFWLFFQLPLYYSLQKEATHPPILPKQERQQLFDRVIKHVSAAELERHIRWWFRGAKLEEIGRDGVEDWLAWAFFEGRIGGEGAGAELDEYTRRFEQLLGKSFTTGYGKAKPIRLTLDKIELYGFRSLAWYFCVGFVDLLTYLRLCRNGYHHHRLPLKNFFALFPFRPVALTAARKSPVEHLTYWHRPHTAKDRLPVVFIHGIGIGLYPYVNFLDDLIKHVDGGHENNDHGQIGIIALEIMPVSFRITHAALSKEDMCKEINTILEHHGFDRFVLVGHSYGTVGATHVLHDKVLQPKVASVLLIDPVCFLLHNPDVAYNFTVRCPQQANEWQLWYFASQDPGVAHTLGRRFFWSENVLWLDDLLPMMDATGMKVTVSLAGRDLIVDTDAVGRYLVSALQSTKYGTFEQDWKQKEWTGEGLEVIWNEDRDHAQVFDSMPKRAKLVKVVQKYCEGTT</sequence>
<dbReference type="InterPro" id="IPR000073">
    <property type="entry name" value="AB_hydrolase_1"/>
</dbReference>
<keyword evidence="1" id="KW-0472">Membrane</keyword>
<evidence type="ECO:0000313" key="4">
    <source>
        <dbReference type="Proteomes" id="UP001056384"/>
    </source>
</evidence>
<dbReference type="InterPro" id="IPR029058">
    <property type="entry name" value="AB_hydrolase_fold"/>
</dbReference>
<keyword evidence="4" id="KW-1185">Reference proteome</keyword>
<accession>A0A9Q9AZ40</accession>
<evidence type="ECO:0000259" key="2">
    <source>
        <dbReference type="Pfam" id="PF00561"/>
    </source>
</evidence>
<feature type="transmembrane region" description="Helical" evidence="1">
    <location>
        <begin position="54"/>
        <end position="74"/>
    </location>
</feature>
<feature type="transmembrane region" description="Helical" evidence="1">
    <location>
        <begin position="190"/>
        <end position="207"/>
    </location>
</feature>
<dbReference type="PANTHER" id="PTHR37471">
    <property type="entry name" value="UNNAMED PRODUCT"/>
    <property type="match status" value="1"/>
</dbReference>
<feature type="domain" description="AB hydrolase-1" evidence="2">
    <location>
        <begin position="258"/>
        <end position="381"/>
    </location>
</feature>
<keyword evidence="1" id="KW-1133">Transmembrane helix</keyword>
<evidence type="ECO:0000313" key="3">
    <source>
        <dbReference type="EMBL" id="USW53306.1"/>
    </source>
</evidence>
<name>A0A9Q9AZ40_9PEZI</name>
<feature type="transmembrane region" description="Helical" evidence="1">
    <location>
        <begin position="12"/>
        <end position="34"/>
    </location>
</feature>